<comment type="caution">
    <text evidence="1">The sequence shown here is derived from an EMBL/GenBank/DDBJ whole genome shotgun (WGS) entry which is preliminary data.</text>
</comment>
<dbReference type="AlphaFoldDB" id="A0A0M3DLE4"/>
<organism evidence="1 2">
    <name type="scientific">Paraclostridium benzoelyticum</name>
    <dbReference type="NCBI Taxonomy" id="1629550"/>
    <lineage>
        <taxon>Bacteria</taxon>
        <taxon>Bacillati</taxon>
        <taxon>Bacillota</taxon>
        <taxon>Clostridia</taxon>
        <taxon>Peptostreptococcales</taxon>
        <taxon>Peptostreptococcaceae</taxon>
        <taxon>Paraclostridium</taxon>
    </lineage>
</organism>
<dbReference type="Proteomes" id="UP000034407">
    <property type="component" value="Unassembled WGS sequence"/>
</dbReference>
<keyword evidence="2" id="KW-1185">Reference proteome</keyword>
<dbReference type="PATRIC" id="fig|1629550.3.peg.345"/>
<name>A0A0M3DLE4_9FIRM</name>
<dbReference type="RefSeq" id="WP_046822218.1">
    <property type="nucleotide sequence ID" value="NZ_LBBT01000095.1"/>
</dbReference>
<dbReference type="EMBL" id="LBBT01000095">
    <property type="protein sequence ID" value="KKY02212.1"/>
    <property type="molecule type" value="Genomic_DNA"/>
</dbReference>
<gene>
    <name evidence="1" type="ORF">VN21_04355</name>
</gene>
<accession>A0A0M3DLE4</accession>
<reference evidence="1 2" key="1">
    <citation type="submission" date="2015-04" db="EMBL/GenBank/DDBJ databases">
        <title>Microcin producing Clostridium sp. JC272T.</title>
        <authorList>
            <person name="Jyothsna T."/>
            <person name="Sasikala C."/>
            <person name="Ramana C."/>
        </authorList>
    </citation>
    <scope>NUCLEOTIDE SEQUENCE [LARGE SCALE GENOMIC DNA]</scope>
    <source>
        <strain evidence="1 2">JC272</strain>
    </source>
</reference>
<evidence type="ECO:0000313" key="1">
    <source>
        <dbReference type="EMBL" id="KKY02212.1"/>
    </source>
</evidence>
<dbReference type="OrthoDB" id="1752398at2"/>
<protein>
    <submittedName>
        <fullName evidence="1">Uncharacterized protein</fullName>
    </submittedName>
</protein>
<evidence type="ECO:0000313" key="2">
    <source>
        <dbReference type="Proteomes" id="UP000034407"/>
    </source>
</evidence>
<sequence>MTENKTNHEVCTECHHPEKPENDCCCTHPPKPHQNDCMKCCDPLEFKCPDIRKATCVPILGERIYDFKCISKKQERAISNIIFHIDGPIDAYKDGDKVCIEKVLVKYDCIGFTNDELPIILDSSGIDLPNTSQLSCSTQNDPLYSSYSGDISPSFLCCDEGRKVNLAQGSVNVGVVNYQYVLFGKIGCVPFIAKHDVSPYTGPLNTYGSITLYNNVCLPQVDSCIHVKADFQLEIVPKCVIPKSTYSNGSFTANIFDCLSIKEKFYITVKDELVVYTAFHGLDCDSDCHHYSHEFYEEWCDK</sequence>
<proteinExistence type="predicted"/>